<evidence type="ECO:0000259" key="2">
    <source>
        <dbReference type="Pfam" id="PF07853"/>
    </source>
</evidence>
<dbReference type="EMBL" id="PCWW01000020">
    <property type="protein sequence ID" value="PIR13762.1"/>
    <property type="molecule type" value="Genomic_DNA"/>
</dbReference>
<feature type="domain" description="DUF1648" evidence="2">
    <location>
        <begin position="16"/>
        <end position="63"/>
    </location>
</feature>
<dbReference type="Proteomes" id="UP000230869">
    <property type="component" value="Unassembled WGS sequence"/>
</dbReference>
<dbReference type="PANTHER" id="PTHR37810">
    <property type="entry name" value="IMMUNITY PROTEIN SDPI"/>
    <property type="match status" value="1"/>
</dbReference>
<protein>
    <recommendedName>
        <fullName evidence="2">DUF1648 domain-containing protein</fullName>
    </recommendedName>
</protein>
<dbReference type="PANTHER" id="PTHR37810:SF5">
    <property type="entry name" value="IMMUNITY PROTEIN SDPI"/>
    <property type="match status" value="1"/>
</dbReference>
<dbReference type="Pfam" id="PF07853">
    <property type="entry name" value="DUF1648"/>
    <property type="match status" value="1"/>
</dbReference>
<feature type="transmembrane region" description="Helical" evidence="1">
    <location>
        <begin position="93"/>
        <end position="115"/>
    </location>
</feature>
<feature type="transmembrane region" description="Helical" evidence="1">
    <location>
        <begin position="167"/>
        <end position="185"/>
    </location>
</feature>
<accession>A0A2M6K9N0</accession>
<dbReference type="InterPro" id="IPR026272">
    <property type="entry name" value="SdpI"/>
</dbReference>
<reference evidence="3 4" key="1">
    <citation type="submission" date="2017-09" db="EMBL/GenBank/DDBJ databases">
        <title>Depth-based differentiation of microbial function through sediment-hosted aquifers and enrichment of novel symbionts in the deep terrestrial subsurface.</title>
        <authorList>
            <person name="Probst A.J."/>
            <person name="Ladd B."/>
            <person name="Jarett J.K."/>
            <person name="Geller-Mcgrath D.E."/>
            <person name="Sieber C.M."/>
            <person name="Emerson J.B."/>
            <person name="Anantharaman K."/>
            <person name="Thomas B.C."/>
            <person name="Malmstrom R."/>
            <person name="Stieglmeier M."/>
            <person name="Klingl A."/>
            <person name="Woyke T."/>
            <person name="Ryan C.M."/>
            <person name="Banfield J.F."/>
        </authorList>
    </citation>
    <scope>NUCLEOTIDE SEQUENCE [LARGE SCALE GENOMIC DNA]</scope>
    <source>
        <strain evidence="3">CG11_big_fil_rev_8_21_14_0_20_39_10</strain>
    </source>
</reference>
<dbReference type="InterPro" id="IPR025962">
    <property type="entry name" value="SdpI/YhfL"/>
</dbReference>
<sequence length="220" mass="25388">MNPIKPTIKTELPPIILILVTFLSSFYFYARFPEQVPTHWNMAGQVDDYSPRAFAAFFFPALALFMYILFLILPHLDPRKERYAQFKRIYHIFKTLIVAMMALIYFIVGFSGLGYNISVSLWMPVLIGLLFIVMGNYLSKIKPNWFMGIRTPWTLSSEEVWNKTHRFGGKIFILGGLLMILEPLLPTNFQLAVFIITMVIILAGTVGYSLIAYLQEKKNK</sequence>
<dbReference type="PIRSF" id="PIRSF038959">
    <property type="entry name" value="SdpI"/>
    <property type="match status" value="1"/>
</dbReference>
<organism evidence="3 4">
    <name type="scientific">Candidatus Falkowbacteria bacterium CG11_big_fil_rev_8_21_14_0_20_39_10</name>
    <dbReference type="NCBI Taxonomy" id="1974570"/>
    <lineage>
        <taxon>Bacteria</taxon>
        <taxon>Candidatus Falkowiibacteriota</taxon>
    </lineage>
</organism>
<comment type="caution">
    <text evidence="3">The sequence shown here is derived from an EMBL/GenBank/DDBJ whole genome shotgun (WGS) entry which is preliminary data.</text>
</comment>
<feature type="transmembrane region" description="Helical" evidence="1">
    <location>
        <begin position="12"/>
        <end position="32"/>
    </location>
</feature>
<name>A0A2M6K9N0_9BACT</name>
<keyword evidence="1" id="KW-0812">Transmembrane</keyword>
<dbReference type="Pfam" id="PF13630">
    <property type="entry name" value="SdpI"/>
    <property type="match status" value="1"/>
</dbReference>
<feature type="transmembrane region" description="Helical" evidence="1">
    <location>
        <begin position="52"/>
        <end position="73"/>
    </location>
</feature>
<keyword evidence="1" id="KW-0472">Membrane</keyword>
<proteinExistence type="predicted"/>
<dbReference type="GO" id="GO:0009636">
    <property type="term" value="P:response to toxic substance"/>
    <property type="evidence" value="ECO:0007669"/>
    <property type="project" value="TreeGrafter"/>
</dbReference>
<dbReference type="InterPro" id="IPR012867">
    <property type="entry name" value="DUF1648"/>
</dbReference>
<evidence type="ECO:0000256" key="1">
    <source>
        <dbReference type="SAM" id="Phobius"/>
    </source>
</evidence>
<dbReference type="AlphaFoldDB" id="A0A2M6K9N0"/>
<feature type="transmembrane region" description="Helical" evidence="1">
    <location>
        <begin position="121"/>
        <end position="138"/>
    </location>
</feature>
<evidence type="ECO:0000313" key="3">
    <source>
        <dbReference type="EMBL" id="PIR13762.1"/>
    </source>
</evidence>
<feature type="transmembrane region" description="Helical" evidence="1">
    <location>
        <begin position="191"/>
        <end position="214"/>
    </location>
</feature>
<gene>
    <name evidence="3" type="ORF">COV49_01035</name>
</gene>
<evidence type="ECO:0000313" key="4">
    <source>
        <dbReference type="Proteomes" id="UP000230869"/>
    </source>
</evidence>
<keyword evidence="1" id="KW-1133">Transmembrane helix</keyword>